<evidence type="ECO:0000256" key="1">
    <source>
        <dbReference type="ARBA" id="ARBA00007553"/>
    </source>
</evidence>
<dbReference type="GO" id="GO:0008270">
    <property type="term" value="F:zinc ion binding"/>
    <property type="evidence" value="ECO:0007669"/>
    <property type="project" value="InterPro"/>
</dbReference>
<dbReference type="PANTHER" id="PTHR11022:SF41">
    <property type="entry name" value="PEPTIDOGLYCAN-RECOGNITION PROTEIN LC-RELATED"/>
    <property type="match status" value="1"/>
</dbReference>
<dbReference type="InterPro" id="IPR013693">
    <property type="entry name" value="SpoIID/LytB_N"/>
</dbReference>
<dbReference type="SMART" id="SM00701">
    <property type="entry name" value="PGRP"/>
    <property type="match status" value="1"/>
</dbReference>
<gene>
    <name evidence="3" type="ORF">ACD_3C00106G0017</name>
</gene>
<comment type="similarity">
    <text evidence="1">Belongs to the N-acetylmuramoyl-L-alanine amidase 2 family.</text>
</comment>
<dbReference type="InterPro" id="IPR006619">
    <property type="entry name" value="PGRP_domain_met/bac"/>
</dbReference>
<dbReference type="InterPro" id="IPR002502">
    <property type="entry name" value="Amidase_domain"/>
</dbReference>
<dbReference type="GO" id="GO:0008745">
    <property type="term" value="F:N-acetylmuramoyl-L-alanine amidase activity"/>
    <property type="evidence" value="ECO:0007669"/>
    <property type="project" value="InterPro"/>
</dbReference>
<dbReference type="AlphaFoldDB" id="K2FYP6"/>
<dbReference type="SUPFAM" id="SSF55846">
    <property type="entry name" value="N-acetylmuramoyl-L-alanine amidase-like"/>
    <property type="match status" value="1"/>
</dbReference>
<evidence type="ECO:0000259" key="2">
    <source>
        <dbReference type="SMART" id="SM00701"/>
    </source>
</evidence>
<dbReference type="Gene3D" id="3.40.80.10">
    <property type="entry name" value="Peptidoglycan recognition protein-like"/>
    <property type="match status" value="1"/>
</dbReference>
<dbReference type="Pfam" id="PF01510">
    <property type="entry name" value="Amidase_2"/>
    <property type="match status" value="1"/>
</dbReference>
<name>K2FYP6_9BACT</name>
<reference evidence="3" key="1">
    <citation type="journal article" date="2012" name="Science">
        <title>Fermentation, hydrogen, and sulfur metabolism in multiple uncultivated bacterial phyla.</title>
        <authorList>
            <person name="Wrighton K.C."/>
            <person name="Thomas B.C."/>
            <person name="Sharon I."/>
            <person name="Miller C.S."/>
            <person name="Castelle C.J."/>
            <person name="VerBerkmoes N.C."/>
            <person name="Wilkins M.J."/>
            <person name="Hettich R.L."/>
            <person name="Lipton M.S."/>
            <person name="Williams K.H."/>
            <person name="Long P.E."/>
            <person name="Banfield J.F."/>
        </authorList>
    </citation>
    <scope>NUCLEOTIDE SEQUENCE [LARGE SCALE GENOMIC DNA]</scope>
</reference>
<dbReference type="CDD" id="cd06583">
    <property type="entry name" value="PGRP"/>
    <property type="match status" value="1"/>
</dbReference>
<protein>
    <submittedName>
        <fullName evidence="3">Csp protein</fullName>
    </submittedName>
</protein>
<sequence>MNRQKKVKVLVLSFAMILNLISPFGDFIKWQKKYTYDQEIKAIEWNVEPIYSQVTSAYNLPKKITWYKKTWIIKFKWAKDMMVFSFDKKTVWNDEISISVNQDWVKKSVSIDEDWDERILKEDKIYSTPIFTASTHALEYEIQSQNKWALTADSTVTWINTRDYSEKISFWIENATADNNEIISRADWWADETLRYKDYPKWVAIYKQAELNDSKPKTEYQIKQDKRISDIRSYLSLNFPLEDNAVSTIRNDNGHALVWPIEKTKRVEKIFIHHTAEAMEWSQRDDAEIMRWIYAYHTITRWWWDIWYNYIIWRDGKIYEWRAWWDYSVAAHNLWNNKSTVWISVMGNFETWPIYNAQKNWVDKAIWIMSKKYWIDLNNKSIAHKECATSENCLVKDYQTYNLVWHKDAWSTSCPWKNLYVLLNEYRDYGKMYSLWLNYIENNKVESDSTNLKKWPMIKIRLSYTWETVDINSYTPEKVKISLWSKSWFTNLKNFHFEKRWNDQLALVVGNKSARVPYLTLSSTVLEVNSWNRKPTWDKTWKVNDNKFRWSITIRNENWNIVIINELPLEDYLKWLAEISNDENQEKAKTILVAARSYALWYTSLENRKFPWKPYDGSDNPDEFQKYLGYSFETRSNNIWRLVEDTNWMVIKYSWKLIKPWYFNQSNGKTKSYLEYCEERKKNWSFPASMACVGIPYLESAYDPAWIIDWWYKWHWVWISWAWAKYLADSEWMKYENIIKYFLKWVTVEKTSY</sequence>
<organism evidence="3">
    <name type="scientific">uncultured bacterium</name>
    <name type="common">gcode 4</name>
    <dbReference type="NCBI Taxonomy" id="1234023"/>
    <lineage>
        <taxon>Bacteria</taxon>
        <taxon>environmental samples</taxon>
    </lineage>
</organism>
<evidence type="ECO:0000313" key="3">
    <source>
        <dbReference type="EMBL" id="EKE28058.1"/>
    </source>
</evidence>
<dbReference type="EMBL" id="AMFJ01000380">
    <property type="protein sequence ID" value="EKE28058.1"/>
    <property type="molecule type" value="Genomic_DNA"/>
</dbReference>
<proteinExistence type="inferred from homology"/>
<comment type="caution">
    <text evidence="3">The sequence shown here is derived from an EMBL/GenBank/DDBJ whole genome shotgun (WGS) entry which is preliminary data.</text>
</comment>
<feature type="domain" description="Peptidoglycan recognition protein family" evidence="2">
    <location>
        <begin position="247"/>
        <end position="382"/>
    </location>
</feature>
<dbReference type="InterPro" id="IPR015510">
    <property type="entry name" value="PGRP"/>
</dbReference>
<dbReference type="InterPro" id="IPR036505">
    <property type="entry name" value="Amidase/PGRP_sf"/>
</dbReference>
<dbReference type="PANTHER" id="PTHR11022">
    <property type="entry name" value="PEPTIDOGLYCAN RECOGNITION PROTEIN"/>
    <property type="match status" value="1"/>
</dbReference>
<accession>K2FYP6</accession>
<dbReference type="GO" id="GO:0009253">
    <property type="term" value="P:peptidoglycan catabolic process"/>
    <property type="evidence" value="ECO:0007669"/>
    <property type="project" value="InterPro"/>
</dbReference>
<dbReference type="Pfam" id="PF08486">
    <property type="entry name" value="SpoIID"/>
    <property type="match status" value="1"/>
</dbReference>